<evidence type="ECO:0000313" key="4">
    <source>
        <dbReference type="WBParaSite" id="HPBE_0001509201-mRNA-1"/>
    </source>
</evidence>
<evidence type="ECO:0000256" key="1">
    <source>
        <dbReference type="SAM" id="Coils"/>
    </source>
</evidence>
<accession>A0A3P8AXL3</accession>
<proteinExistence type="predicted"/>
<reference evidence="2 3" key="1">
    <citation type="submission" date="2018-11" db="EMBL/GenBank/DDBJ databases">
        <authorList>
            <consortium name="Pathogen Informatics"/>
        </authorList>
    </citation>
    <scope>NUCLEOTIDE SEQUENCE [LARGE SCALE GENOMIC DNA]</scope>
</reference>
<reference evidence="4" key="2">
    <citation type="submission" date="2019-09" db="UniProtKB">
        <authorList>
            <consortium name="WormBaseParasite"/>
        </authorList>
    </citation>
    <scope>IDENTIFICATION</scope>
</reference>
<dbReference type="WBParaSite" id="HPBE_0001509201-mRNA-1">
    <property type="protein sequence ID" value="HPBE_0001509201-mRNA-1"/>
    <property type="gene ID" value="HPBE_0001509201"/>
</dbReference>
<evidence type="ECO:0000313" key="2">
    <source>
        <dbReference type="EMBL" id="VDP01738.1"/>
    </source>
</evidence>
<keyword evidence="3" id="KW-1185">Reference proteome</keyword>
<evidence type="ECO:0000313" key="3">
    <source>
        <dbReference type="Proteomes" id="UP000050761"/>
    </source>
</evidence>
<accession>A0A183G1K9</accession>
<sequence>MSDKTPTNPTVEMQLGTVSLDDSDDDEIKVSGKAVQLVKDIQVRVLAEVAKHPRMSDARRVAIENVAQMATEEAVAAVRKIYSRIGKRNGRQEMQQDVQFQEMLRQRKKEQDELIQLKQLLALRDQEFSVLIQAQETKSGPAQPMVVDETNKQVLQ</sequence>
<name>A0A183G1K9_HELPZ</name>
<organism evidence="3 4">
    <name type="scientific">Heligmosomoides polygyrus</name>
    <name type="common">Parasitic roundworm</name>
    <dbReference type="NCBI Taxonomy" id="6339"/>
    <lineage>
        <taxon>Eukaryota</taxon>
        <taxon>Metazoa</taxon>
        <taxon>Ecdysozoa</taxon>
        <taxon>Nematoda</taxon>
        <taxon>Chromadorea</taxon>
        <taxon>Rhabditida</taxon>
        <taxon>Rhabditina</taxon>
        <taxon>Rhabditomorpha</taxon>
        <taxon>Strongyloidea</taxon>
        <taxon>Heligmosomidae</taxon>
        <taxon>Heligmosomoides</taxon>
    </lineage>
</organism>
<feature type="coiled-coil region" evidence="1">
    <location>
        <begin position="91"/>
        <end position="120"/>
    </location>
</feature>
<dbReference type="EMBL" id="UZAH01028687">
    <property type="protein sequence ID" value="VDP01738.1"/>
    <property type="molecule type" value="Genomic_DNA"/>
</dbReference>
<protein>
    <submittedName>
        <fullName evidence="4">Mediator complex subunit 9</fullName>
    </submittedName>
</protein>
<keyword evidence="1" id="KW-0175">Coiled coil</keyword>
<dbReference type="AlphaFoldDB" id="A0A183G1K9"/>
<dbReference type="Proteomes" id="UP000050761">
    <property type="component" value="Unassembled WGS sequence"/>
</dbReference>
<gene>
    <name evidence="2" type="ORF">HPBE_LOCUS15093</name>
</gene>